<sequence length="83" mass="8513">MGVALSVCALPGQVASDRLGREKMELGLGVHGEPGASVVDIQPVDAVVSHVLQQILNPEANYVPITRGNSVVLMVNGLGGTPL</sequence>
<feature type="domain" description="DhaK" evidence="1">
    <location>
        <begin position="1"/>
        <end position="83"/>
    </location>
</feature>
<keyword evidence="2" id="KW-0808">Transferase</keyword>
<dbReference type="PROSITE" id="PS51481">
    <property type="entry name" value="DHAK"/>
    <property type="match status" value="1"/>
</dbReference>
<dbReference type="GO" id="GO:0016301">
    <property type="term" value="F:kinase activity"/>
    <property type="evidence" value="ECO:0007669"/>
    <property type="project" value="UniProtKB-KW"/>
</dbReference>
<proteinExistence type="predicted"/>
<dbReference type="InterPro" id="IPR050861">
    <property type="entry name" value="Dihydroxyacetone_Kinase"/>
</dbReference>
<name>A0ABD1ACE5_CARAN</name>
<evidence type="ECO:0000313" key="2">
    <source>
        <dbReference type="EMBL" id="KAL1204349.1"/>
    </source>
</evidence>
<dbReference type="EMBL" id="JBANAX010000540">
    <property type="protein sequence ID" value="KAL1204349.1"/>
    <property type="molecule type" value="Genomic_DNA"/>
</dbReference>
<dbReference type="SUPFAM" id="SSF82549">
    <property type="entry name" value="DAK1/DegV-like"/>
    <property type="match status" value="1"/>
</dbReference>
<organism evidence="2 3">
    <name type="scientific">Cardamine amara subsp. amara</name>
    <dbReference type="NCBI Taxonomy" id="228776"/>
    <lineage>
        <taxon>Eukaryota</taxon>
        <taxon>Viridiplantae</taxon>
        <taxon>Streptophyta</taxon>
        <taxon>Embryophyta</taxon>
        <taxon>Tracheophyta</taxon>
        <taxon>Spermatophyta</taxon>
        <taxon>Magnoliopsida</taxon>
        <taxon>eudicotyledons</taxon>
        <taxon>Gunneridae</taxon>
        <taxon>Pentapetalae</taxon>
        <taxon>rosids</taxon>
        <taxon>malvids</taxon>
        <taxon>Brassicales</taxon>
        <taxon>Brassicaceae</taxon>
        <taxon>Cardamineae</taxon>
        <taxon>Cardamine</taxon>
    </lineage>
</organism>
<protein>
    <submittedName>
        <fullName evidence="2">3,4-dihydroxy-2-butanone kinase</fullName>
    </submittedName>
</protein>
<evidence type="ECO:0000313" key="3">
    <source>
        <dbReference type="Proteomes" id="UP001558713"/>
    </source>
</evidence>
<dbReference type="InterPro" id="IPR004006">
    <property type="entry name" value="DhaK_dom"/>
</dbReference>
<dbReference type="PANTHER" id="PTHR28629:SF13">
    <property type="entry name" value="DIHYDROXYACETONE KINASE"/>
    <property type="match status" value="1"/>
</dbReference>
<dbReference type="AlphaFoldDB" id="A0ABD1ACE5"/>
<evidence type="ECO:0000259" key="1">
    <source>
        <dbReference type="PROSITE" id="PS51481"/>
    </source>
</evidence>
<keyword evidence="3" id="KW-1185">Reference proteome</keyword>
<dbReference type="PANTHER" id="PTHR28629">
    <property type="entry name" value="TRIOKINASE/FMN CYCLASE"/>
    <property type="match status" value="1"/>
</dbReference>
<dbReference type="Proteomes" id="UP001558713">
    <property type="component" value="Unassembled WGS sequence"/>
</dbReference>
<accession>A0ABD1ACE5</accession>
<keyword evidence="2" id="KW-0418">Kinase</keyword>
<dbReference type="Gene3D" id="3.30.1180.20">
    <property type="entry name" value="Dihydroxyacetone kinase, domain 2"/>
    <property type="match status" value="1"/>
</dbReference>
<reference evidence="2 3" key="1">
    <citation type="submission" date="2024-04" db="EMBL/GenBank/DDBJ databases">
        <title>Genome assembly C_amara_ONT_v2.</title>
        <authorList>
            <person name="Yant L."/>
            <person name="Moore C."/>
            <person name="Slenker M."/>
        </authorList>
    </citation>
    <scope>NUCLEOTIDE SEQUENCE [LARGE SCALE GENOMIC DNA]</scope>
    <source>
        <tissue evidence="2">Leaf</tissue>
    </source>
</reference>
<comment type="caution">
    <text evidence="2">The sequence shown here is derived from an EMBL/GenBank/DDBJ whole genome shotgun (WGS) entry which is preliminary data.</text>
</comment>
<gene>
    <name evidence="2" type="ORF">V5N11_011199</name>
</gene>
<dbReference type="Pfam" id="PF02733">
    <property type="entry name" value="Dak1"/>
    <property type="match status" value="1"/>
</dbReference>